<dbReference type="AlphaFoldDB" id="A0AAD1VMV8"/>
<dbReference type="PANTHER" id="PTHR47315">
    <property type="entry name" value="FIBROUS SHEATH INTERACTING PROTEIN 2"/>
    <property type="match status" value="1"/>
</dbReference>
<keyword evidence="2" id="KW-1185">Reference proteome</keyword>
<dbReference type="EMBL" id="OW240912">
    <property type="protein sequence ID" value="CAH2222376.1"/>
    <property type="molecule type" value="Genomic_DNA"/>
</dbReference>
<dbReference type="InterPro" id="IPR038891">
    <property type="entry name" value="FSIP2"/>
</dbReference>
<gene>
    <name evidence="1" type="ORF">PECUL_23A027799</name>
</gene>
<protein>
    <submittedName>
        <fullName evidence="1">Uncharacterized protein</fullName>
    </submittedName>
</protein>
<evidence type="ECO:0000313" key="1">
    <source>
        <dbReference type="EMBL" id="CAH2222376.1"/>
    </source>
</evidence>
<evidence type="ECO:0000313" key="2">
    <source>
        <dbReference type="Proteomes" id="UP001295444"/>
    </source>
</evidence>
<accession>A0AAD1VMV8</accession>
<name>A0AAD1VMV8_PELCU</name>
<dbReference type="PANTHER" id="PTHR47315:SF3">
    <property type="entry name" value="FIBROUS SHEATH-INTERACTING PROTEIN 2-LIKE"/>
    <property type="match status" value="1"/>
</dbReference>
<proteinExistence type="predicted"/>
<reference evidence="1" key="1">
    <citation type="submission" date="2022-03" db="EMBL/GenBank/DDBJ databases">
        <authorList>
            <person name="Alioto T."/>
            <person name="Alioto T."/>
            <person name="Gomez Garrido J."/>
        </authorList>
    </citation>
    <scope>NUCLEOTIDE SEQUENCE</scope>
</reference>
<sequence length="199" mass="23305">MAGRLAKEEQLLSRQKIIYGDAYLIRANPTQKNTTSGIRVPAHLKNRIQMRTIDRSEKVDVIRAPPVEKLVDLPPGIKFPVCPKHPIQFCTTKLSQKLYKTGPSFDLDDPQLHLMKTTYNNLHDPHLKQYYNRKKIKQRLFDGGFITSDDQVICTLKEYNQYREYLSSLHRKEMKIMLEKQDSVQSNGIPKISERKRFY</sequence>
<organism evidence="1 2">
    <name type="scientific">Pelobates cultripes</name>
    <name type="common">Western spadefoot toad</name>
    <dbReference type="NCBI Taxonomy" id="61616"/>
    <lineage>
        <taxon>Eukaryota</taxon>
        <taxon>Metazoa</taxon>
        <taxon>Chordata</taxon>
        <taxon>Craniata</taxon>
        <taxon>Vertebrata</taxon>
        <taxon>Euteleostomi</taxon>
        <taxon>Amphibia</taxon>
        <taxon>Batrachia</taxon>
        <taxon>Anura</taxon>
        <taxon>Pelobatoidea</taxon>
        <taxon>Pelobatidae</taxon>
        <taxon>Pelobates</taxon>
    </lineage>
</organism>
<dbReference type="Proteomes" id="UP001295444">
    <property type="component" value="Chromosome 01"/>
</dbReference>